<sequence>MPDFLAENNLCGQTILQLVSRGNAIIAEILRLKDYIPKVYRLENKQEIQKYADIILDFSYFRIAEGQEHKIESNDILQDLDAEFRDNHIQIIERFYLAFKSIHTYVCDLNHYIEELNDGIYLHQTLETVFADMEGRQLLCEALFLYGTMLLMVDAHIEGIIRERLLVSYYRYTPQKGDSQSGIDEVCKLLRDTGYTTTKKPVTTQKITLSWRIPINSSYIDIVIGRLRSDDIYNQLTIYQRTKHRSTALATQASMLYICLYFLTDILHNQPAIMREIVDKYFPDSWVLSIYMGFTANIIETWEPFKAARVALNNTLDSSNVKNLTVFYSNKAIELYNDTVKLLQEGTITHDNLLSIISNIITVLKDCNVVMRWLILQTANGKHDNNTIKHKRIKQIRDLVISECKCENVQIFRLLLNTAQLELITKDIFKNLLADREKKWDELKKESYNSLNELADVFGGTKPLSRIEKNVNLHKWFLEISNQVNMLTQTDSASSRKIIQLIQALEEVQEYHQLESNMQIVQYLGETRKHLNQMIRTMNIKEDVLITMQVIGDVSYAWELIDSYTEIMQFGIQRDPNLVIKLRAVFLKLASALEIPLLRINQAHSEDFDSVSQYYSSELEVYVRKVLQIIPNMMFEKLNRIIEMQTNVLKELPTKLDKDKLKEYAQLNERFEYAKLTHSISVFSMGMRMMKSTLVGVICLDPKDLLEDGIRKELVQHISRALNNQLIFSTKFKHEDFSQKLKNLSCIMDGYKRSFEYIQDYVNINGLKIWQEEVTRIINYNVEQECNGFLRNKVHDWESAYQSRHVPIPYYPPTDNINENFIGRLAREIIKLTDLKAMVNQIKNGNEPKPTEEFLRKLSQFFDYAGMNNPFNKIYITVRTKDEYAVVLFMFTISHLLRIYMFSSGTAIKRNLEQWDGIPFIIGVHTLIKQFHININNAFIELMSKYALQLASQTAGNGKNVEQPIDVLAALKFLSIYTKYSQASSDYLREHMPEEFIHLYSTLLL</sequence>
<name>A0ACB9TVA8_HOLOL</name>
<dbReference type="EMBL" id="CM043015">
    <property type="protein sequence ID" value="KAI4470697.1"/>
    <property type="molecule type" value="Genomic_DNA"/>
</dbReference>
<evidence type="ECO:0000313" key="2">
    <source>
        <dbReference type="Proteomes" id="UP001056778"/>
    </source>
</evidence>
<organism evidence="1 2">
    <name type="scientific">Holotrichia oblita</name>
    <name type="common">Chafer beetle</name>
    <dbReference type="NCBI Taxonomy" id="644536"/>
    <lineage>
        <taxon>Eukaryota</taxon>
        <taxon>Metazoa</taxon>
        <taxon>Ecdysozoa</taxon>
        <taxon>Arthropoda</taxon>
        <taxon>Hexapoda</taxon>
        <taxon>Insecta</taxon>
        <taxon>Pterygota</taxon>
        <taxon>Neoptera</taxon>
        <taxon>Endopterygota</taxon>
        <taxon>Coleoptera</taxon>
        <taxon>Polyphaga</taxon>
        <taxon>Scarabaeiformia</taxon>
        <taxon>Scarabaeidae</taxon>
        <taxon>Melolonthinae</taxon>
        <taxon>Holotrichia</taxon>
    </lineage>
</organism>
<dbReference type="Proteomes" id="UP001056778">
    <property type="component" value="Chromosome 1"/>
</dbReference>
<protein>
    <submittedName>
        <fullName evidence="1">Wash complex subunit 5</fullName>
    </submittedName>
</protein>
<proteinExistence type="predicted"/>
<reference evidence="1" key="1">
    <citation type="submission" date="2022-04" db="EMBL/GenBank/DDBJ databases">
        <title>Chromosome-scale genome assembly of Holotrichia oblita Faldermann.</title>
        <authorList>
            <person name="Rongchong L."/>
        </authorList>
    </citation>
    <scope>NUCLEOTIDE SEQUENCE</scope>
    <source>
        <strain evidence="1">81SQS9</strain>
    </source>
</reference>
<evidence type="ECO:0000313" key="1">
    <source>
        <dbReference type="EMBL" id="KAI4470697.1"/>
    </source>
</evidence>
<keyword evidence="2" id="KW-1185">Reference proteome</keyword>
<comment type="caution">
    <text evidence="1">The sequence shown here is derived from an EMBL/GenBank/DDBJ whole genome shotgun (WGS) entry which is preliminary data.</text>
</comment>
<accession>A0ACB9TVA8</accession>
<gene>
    <name evidence="1" type="ORF">MML48_1g08028</name>
</gene>